<reference evidence="1" key="1">
    <citation type="journal article" date="2016" name="Insect Biochem. Mol. Biol.">
        <title>Multifaceted biological insights from a draft genome sequence of the tobacco hornworm moth, Manduca sexta.</title>
        <authorList>
            <person name="Kanost M.R."/>
            <person name="Arrese E.L."/>
            <person name="Cao X."/>
            <person name="Chen Y.R."/>
            <person name="Chellapilla S."/>
            <person name="Goldsmith M.R."/>
            <person name="Grosse-Wilde E."/>
            <person name="Heckel D.G."/>
            <person name="Herndon N."/>
            <person name="Jiang H."/>
            <person name="Papanicolaou A."/>
            <person name="Qu J."/>
            <person name="Soulages J.L."/>
            <person name="Vogel H."/>
            <person name="Walters J."/>
            <person name="Waterhouse R.M."/>
            <person name="Ahn S.J."/>
            <person name="Almeida F.C."/>
            <person name="An C."/>
            <person name="Aqrawi P."/>
            <person name="Bretschneider A."/>
            <person name="Bryant W.B."/>
            <person name="Bucks S."/>
            <person name="Chao H."/>
            <person name="Chevignon G."/>
            <person name="Christen J.M."/>
            <person name="Clarke D.F."/>
            <person name="Dittmer N.T."/>
            <person name="Ferguson L.C.F."/>
            <person name="Garavelou S."/>
            <person name="Gordon K.H.J."/>
            <person name="Gunaratna R.T."/>
            <person name="Han Y."/>
            <person name="Hauser F."/>
            <person name="He Y."/>
            <person name="Heidel-Fischer H."/>
            <person name="Hirsh A."/>
            <person name="Hu Y."/>
            <person name="Jiang H."/>
            <person name="Kalra D."/>
            <person name="Klinner C."/>
            <person name="Konig C."/>
            <person name="Kovar C."/>
            <person name="Kroll A.R."/>
            <person name="Kuwar S.S."/>
            <person name="Lee S.L."/>
            <person name="Lehman R."/>
            <person name="Li K."/>
            <person name="Li Z."/>
            <person name="Liang H."/>
            <person name="Lovelace S."/>
            <person name="Lu Z."/>
            <person name="Mansfield J.H."/>
            <person name="McCulloch K.J."/>
            <person name="Mathew T."/>
            <person name="Morton B."/>
            <person name="Muzny D.M."/>
            <person name="Neunemann D."/>
            <person name="Ongeri F."/>
            <person name="Pauchet Y."/>
            <person name="Pu L.L."/>
            <person name="Pyrousis I."/>
            <person name="Rao X.J."/>
            <person name="Redding A."/>
            <person name="Roesel C."/>
            <person name="Sanchez-Gracia A."/>
            <person name="Schaack S."/>
            <person name="Shukla A."/>
            <person name="Tetreau G."/>
            <person name="Wang Y."/>
            <person name="Xiong G.H."/>
            <person name="Traut W."/>
            <person name="Walsh T.K."/>
            <person name="Worley K.C."/>
            <person name="Wu D."/>
            <person name="Wu W."/>
            <person name="Wu Y.Q."/>
            <person name="Zhang X."/>
            <person name="Zou Z."/>
            <person name="Zucker H."/>
            <person name="Briscoe A.D."/>
            <person name="Burmester T."/>
            <person name="Clem R.J."/>
            <person name="Feyereisen R."/>
            <person name="Grimmelikhuijzen C.J.P."/>
            <person name="Hamodrakas S.J."/>
            <person name="Hansson B.S."/>
            <person name="Huguet E."/>
            <person name="Jermiin L.S."/>
            <person name="Lan Q."/>
            <person name="Lehman H.K."/>
            <person name="Lorenzen M."/>
            <person name="Merzendorfer H."/>
            <person name="Michalopoulos I."/>
            <person name="Morton D.B."/>
            <person name="Muthukrishnan S."/>
            <person name="Oakeshott J.G."/>
            <person name="Palmer W."/>
            <person name="Park Y."/>
            <person name="Passarelli A.L."/>
            <person name="Rozas J."/>
            <person name="Schwartz L.M."/>
            <person name="Smith W."/>
            <person name="Southgate A."/>
            <person name="Vilcinskas A."/>
            <person name="Vogt R."/>
            <person name="Wang P."/>
            <person name="Werren J."/>
            <person name="Yu X.Q."/>
            <person name="Zhou J.J."/>
            <person name="Brown S.J."/>
            <person name="Scherer S.E."/>
            <person name="Richards S."/>
            <person name="Blissard G.W."/>
        </authorList>
    </citation>
    <scope>NUCLEOTIDE SEQUENCE</scope>
</reference>
<name>A0A921ZXC8_MANSE</name>
<comment type="caution">
    <text evidence="1">The sequence shown here is derived from an EMBL/GenBank/DDBJ whole genome shotgun (WGS) entry which is preliminary data.</text>
</comment>
<feature type="non-terminal residue" evidence="1">
    <location>
        <position position="152"/>
    </location>
</feature>
<evidence type="ECO:0000313" key="1">
    <source>
        <dbReference type="EMBL" id="KAG6464582.1"/>
    </source>
</evidence>
<organism evidence="1 2">
    <name type="scientific">Manduca sexta</name>
    <name type="common">Tobacco hawkmoth</name>
    <name type="synonym">Tobacco hornworm</name>
    <dbReference type="NCBI Taxonomy" id="7130"/>
    <lineage>
        <taxon>Eukaryota</taxon>
        <taxon>Metazoa</taxon>
        <taxon>Ecdysozoa</taxon>
        <taxon>Arthropoda</taxon>
        <taxon>Hexapoda</taxon>
        <taxon>Insecta</taxon>
        <taxon>Pterygota</taxon>
        <taxon>Neoptera</taxon>
        <taxon>Endopterygota</taxon>
        <taxon>Lepidoptera</taxon>
        <taxon>Glossata</taxon>
        <taxon>Ditrysia</taxon>
        <taxon>Bombycoidea</taxon>
        <taxon>Sphingidae</taxon>
        <taxon>Sphinginae</taxon>
        <taxon>Sphingini</taxon>
        <taxon>Manduca</taxon>
    </lineage>
</organism>
<gene>
    <name evidence="1" type="ORF">O3G_MSEX014615</name>
</gene>
<evidence type="ECO:0000313" key="2">
    <source>
        <dbReference type="Proteomes" id="UP000791440"/>
    </source>
</evidence>
<keyword evidence="2" id="KW-1185">Reference proteome</keyword>
<sequence>MNRAQSRRNKASKSLRFKNNNRNVLKYLLQIMYTSVAVCDGQHITYQHPDGYRVIDIAINEDIDLEKRMERNELTLSFHNLIKRDEELYSYTNYGMDTPTPVTPGDCLPGLFQTMDSLTTALDSDLDESLAVPESLSVIDADKIDNKDNDAG</sequence>
<accession>A0A921ZXC8</accession>
<dbReference type="AlphaFoldDB" id="A0A921ZXC8"/>
<dbReference type="EMBL" id="JH669208">
    <property type="protein sequence ID" value="KAG6464583.1"/>
    <property type="molecule type" value="Genomic_DNA"/>
</dbReference>
<proteinExistence type="predicted"/>
<dbReference type="Proteomes" id="UP000791440">
    <property type="component" value="Unassembled WGS sequence"/>
</dbReference>
<protein>
    <submittedName>
        <fullName evidence="1">Uncharacterized protein</fullName>
    </submittedName>
</protein>
<reference evidence="1" key="2">
    <citation type="submission" date="2020-12" db="EMBL/GenBank/DDBJ databases">
        <authorList>
            <person name="Kanost M."/>
        </authorList>
    </citation>
    <scope>NUCLEOTIDE SEQUENCE</scope>
</reference>
<dbReference type="EMBL" id="JH669208">
    <property type="protein sequence ID" value="KAG6464582.1"/>
    <property type="molecule type" value="Genomic_DNA"/>
</dbReference>